<reference evidence="3" key="1">
    <citation type="journal article" date="2019" name="Int. J. Syst. Evol. Microbiol.">
        <title>The Global Catalogue of Microorganisms (GCM) 10K type strain sequencing project: providing services to taxonomists for standard genome sequencing and annotation.</title>
        <authorList>
            <consortium name="The Broad Institute Genomics Platform"/>
            <consortium name="The Broad Institute Genome Sequencing Center for Infectious Disease"/>
            <person name="Wu L."/>
            <person name="Ma J."/>
        </authorList>
    </citation>
    <scope>NUCLEOTIDE SEQUENCE [LARGE SCALE GENOMIC DNA]</scope>
    <source>
        <strain evidence="3">CGMCC 1.15809</strain>
    </source>
</reference>
<gene>
    <name evidence="2" type="ORF">ACFP3M_02795</name>
</gene>
<dbReference type="InterPro" id="IPR035959">
    <property type="entry name" value="RutC-like_sf"/>
</dbReference>
<comment type="caution">
    <text evidence="2">The sequence shown here is derived from an EMBL/GenBank/DDBJ whole genome shotgun (WGS) entry which is preliminary data.</text>
</comment>
<keyword evidence="3" id="KW-1185">Reference proteome</keyword>
<protein>
    <submittedName>
        <fullName evidence="2">RidA family protein</fullName>
    </submittedName>
</protein>
<dbReference type="SUPFAM" id="SSF55298">
    <property type="entry name" value="YjgF-like"/>
    <property type="match status" value="1"/>
</dbReference>
<dbReference type="Proteomes" id="UP001596241">
    <property type="component" value="Unassembled WGS sequence"/>
</dbReference>
<comment type="similarity">
    <text evidence="1">Belongs to the RutC family.</text>
</comment>
<dbReference type="Pfam" id="PF01042">
    <property type="entry name" value="Ribonuc_L-PSP"/>
    <property type="match status" value="1"/>
</dbReference>
<evidence type="ECO:0000313" key="3">
    <source>
        <dbReference type="Proteomes" id="UP001596241"/>
    </source>
</evidence>
<evidence type="ECO:0000313" key="2">
    <source>
        <dbReference type="EMBL" id="MFC5891753.1"/>
    </source>
</evidence>
<dbReference type="Gene3D" id="3.30.1330.40">
    <property type="entry name" value="RutC-like"/>
    <property type="match status" value="1"/>
</dbReference>
<sequence length="139" mass="14960">MRAHDMKRQPINPPPTQAIYDTLHFAQATRVGDMVWVSGQVGVDNVTLAPAEGVEAQTRLAFEGVQSALRGAGASLADIVDLSTFHTDLRGDMEVFGRVKDEYLPKLYPSWTAVGVTQLALPELVVEIRAVAVVGSGDD</sequence>
<proteinExistence type="inferred from homology"/>
<dbReference type="EMBL" id="JBHSPW010000001">
    <property type="protein sequence ID" value="MFC5891753.1"/>
    <property type="molecule type" value="Genomic_DNA"/>
</dbReference>
<organism evidence="2 3">
    <name type="scientific">Streptomyces ramulosus</name>
    <dbReference type="NCBI Taxonomy" id="47762"/>
    <lineage>
        <taxon>Bacteria</taxon>
        <taxon>Bacillati</taxon>
        <taxon>Actinomycetota</taxon>
        <taxon>Actinomycetes</taxon>
        <taxon>Kitasatosporales</taxon>
        <taxon>Streptomycetaceae</taxon>
        <taxon>Streptomyces</taxon>
    </lineage>
</organism>
<dbReference type="PANTHER" id="PTHR11803">
    <property type="entry name" value="2-IMINOBUTANOATE/2-IMINOPROPANOATE DEAMINASE RIDA"/>
    <property type="match status" value="1"/>
</dbReference>
<dbReference type="InterPro" id="IPR038743">
    <property type="entry name" value="YjgH-like"/>
</dbReference>
<dbReference type="PANTHER" id="PTHR11803:SF58">
    <property type="entry name" value="PROTEIN HMF1-RELATED"/>
    <property type="match status" value="1"/>
</dbReference>
<name>A0ABW1FBQ6_9ACTN</name>
<dbReference type="InterPro" id="IPR006175">
    <property type="entry name" value="YjgF/YER057c/UK114"/>
</dbReference>
<dbReference type="RefSeq" id="WP_345080962.1">
    <property type="nucleotide sequence ID" value="NZ_BAAAWG010000006.1"/>
</dbReference>
<dbReference type="CDD" id="cd02198">
    <property type="entry name" value="YjgH_like"/>
    <property type="match status" value="1"/>
</dbReference>
<evidence type="ECO:0000256" key="1">
    <source>
        <dbReference type="ARBA" id="ARBA00010552"/>
    </source>
</evidence>
<accession>A0ABW1FBQ6</accession>